<keyword evidence="1" id="KW-0812">Transmembrane</keyword>
<keyword evidence="1" id="KW-0472">Membrane</keyword>
<accession>A0ABZ3HCF3</accession>
<dbReference type="PANTHER" id="PTHR44757">
    <property type="entry name" value="DIGUANYLATE CYCLASE DGCP"/>
    <property type="match status" value="1"/>
</dbReference>
<dbReference type="Gene3D" id="3.30.70.270">
    <property type="match status" value="1"/>
</dbReference>
<dbReference type="SMART" id="SM00267">
    <property type="entry name" value="GGDEF"/>
    <property type="match status" value="1"/>
</dbReference>
<evidence type="ECO:0000259" key="2">
    <source>
        <dbReference type="PROSITE" id="PS50883"/>
    </source>
</evidence>
<feature type="domain" description="EAL" evidence="2">
    <location>
        <begin position="530"/>
        <end position="785"/>
    </location>
</feature>
<dbReference type="NCBIfam" id="TIGR00254">
    <property type="entry name" value="GGDEF"/>
    <property type="match status" value="1"/>
</dbReference>
<dbReference type="InterPro" id="IPR003660">
    <property type="entry name" value="HAMP_dom"/>
</dbReference>
<dbReference type="InterPro" id="IPR043128">
    <property type="entry name" value="Rev_trsase/Diguanyl_cyclase"/>
</dbReference>
<dbReference type="CDD" id="cd06225">
    <property type="entry name" value="HAMP"/>
    <property type="match status" value="1"/>
</dbReference>
<feature type="transmembrane region" description="Helical" evidence="1">
    <location>
        <begin position="142"/>
        <end position="165"/>
    </location>
</feature>
<dbReference type="CDD" id="cd01948">
    <property type="entry name" value="EAL"/>
    <property type="match status" value="1"/>
</dbReference>
<dbReference type="PROSITE" id="PS50887">
    <property type="entry name" value="GGDEF"/>
    <property type="match status" value="1"/>
</dbReference>
<keyword evidence="6" id="KW-1185">Reference proteome</keyword>
<evidence type="ECO:0000256" key="1">
    <source>
        <dbReference type="SAM" id="Phobius"/>
    </source>
</evidence>
<protein>
    <submittedName>
        <fullName evidence="5">EAL domain-containing protein</fullName>
    </submittedName>
</protein>
<dbReference type="Pfam" id="PF00990">
    <property type="entry name" value="GGDEF"/>
    <property type="match status" value="1"/>
</dbReference>
<dbReference type="InterPro" id="IPR035919">
    <property type="entry name" value="EAL_sf"/>
</dbReference>
<sequence length="800" mass="91199">MKLTIWNSLASKLLFSLAFFSLLLVFGLAYVNTKIVISGYKKQLQELVEQKIDFMLPQLSDALHNDKQLLVEEQLIRLSSAQVINGVRLLRNHGRPLVVGNFGSSHRLFTLALPVTNINGEIIASMDVAVSDRNFRSMMEQYFQFLAAIIAGYVLLVLLLLRLLYRSFLPLRELTRKLEAFDPSHPVPIELRDTSANEIGMIAEAANKMSDNIIHHADFMNELHKEIEEGRQHLKEAQQIARMGSWRIDTQTHDCSFSDQMYVLLGLPMDGMPLTWEALLNVIEPSQRQAFIRALENTAQTHTPFRLMHKLVNAHGEAMHVLTEGKLSLRRDGKAFISGITMDVSEQAESQQMIEKLAFYDPLTNLPNRVLMQDRLQKAIKDANRRGEKLGVLFLDLDGFKNVNDTLGHTLGDRLLKEVAERLKRTLRDSDTISRIGGDEFIVLLPLINSEKDITIVAKKMIDALQERWEFGDKAIFTTTSIGVAIYPDHSDDADTLIKFADTAMYKAKEDGRNRYRFYDTTMGETIRKKLQVEHEMREAIETMEQFELYYQPKISLRTGAITGAEALIRWNHPKIGTVYPDDFIPVAEHTGMIIKIGEWVMHEAARRIEQWRASGIVPLKLAVNLSGRQFGSPLLLHQIRTVLQRYDIKPEYLEFEVTESVSMISLTESLKVLHQLRDLGVGVNIDDFGTGYSSLAYLKQFPVDTLKIDKAFIMNMLDDQDDRTIVESIVSLSKAMGLKIVAEGVESIEHVRLLKKLGVDYGQGYFFSKPVPFGQLDRMYRNNLVKMKTLRESERREAV</sequence>
<feature type="domain" description="HAMP" evidence="3">
    <location>
        <begin position="165"/>
        <end position="218"/>
    </location>
</feature>
<name>A0ABZ3HCF3_9BACT</name>
<dbReference type="InterPro" id="IPR035965">
    <property type="entry name" value="PAS-like_dom_sf"/>
</dbReference>
<keyword evidence="1" id="KW-1133">Transmembrane helix</keyword>
<reference evidence="5 6" key="1">
    <citation type="submission" date="2024-03" db="EMBL/GenBank/DDBJ databases">
        <title>Sulfurimonas sp. HSL3-1.</title>
        <authorList>
            <person name="Wang S."/>
        </authorList>
    </citation>
    <scope>NUCLEOTIDE SEQUENCE [LARGE SCALE GENOMIC DNA]</scope>
    <source>
        <strain evidence="5 6">HSL3-1</strain>
    </source>
</reference>
<dbReference type="EMBL" id="CP147920">
    <property type="protein sequence ID" value="XAU15336.1"/>
    <property type="molecule type" value="Genomic_DNA"/>
</dbReference>
<dbReference type="PROSITE" id="PS50883">
    <property type="entry name" value="EAL"/>
    <property type="match status" value="1"/>
</dbReference>
<dbReference type="SMART" id="SM00052">
    <property type="entry name" value="EAL"/>
    <property type="match status" value="1"/>
</dbReference>
<dbReference type="PROSITE" id="PS50885">
    <property type="entry name" value="HAMP"/>
    <property type="match status" value="1"/>
</dbReference>
<dbReference type="InterPro" id="IPR001633">
    <property type="entry name" value="EAL_dom"/>
</dbReference>
<dbReference type="Gene3D" id="6.10.340.10">
    <property type="match status" value="1"/>
</dbReference>
<dbReference type="InterPro" id="IPR029787">
    <property type="entry name" value="Nucleotide_cyclase"/>
</dbReference>
<dbReference type="InterPro" id="IPR052155">
    <property type="entry name" value="Biofilm_reg_signaling"/>
</dbReference>
<dbReference type="SUPFAM" id="SSF141868">
    <property type="entry name" value="EAL domain-like"/>
    <property type="match status" value="1"/>
</dbReference>
<dbReference type="SUPFAM" id="SSF55785">
    <property type="entry name" value="PYP-like sensor domain (PAS domain)"/>
    <property type="match status" value="1"/>
</dbReference>
<dbReference type="PANTHER" id="PTHR44757:SF2">
    <property type="entry name" value="BIOFILM ARCHITECTURE MAINTENANCE PROTEIN MBAA"/>
    <property type="match status" value="1"/>
</dbReference>
<dbReference type="CDD" id="cd01949">
    <property type="entry name" value="GGDEF"/>
    <property type="match status" value="1"/>
</dbReference>
<dbReference type="Proteomes" id="UP001447842">
    <property type="component" value="Chromosome"/>
</dbReference>
<proteinExistence type="predicted"/>
<dbReference type="SUPFAM" id="SSF55073">
    <property type="entry name" value="Nucleotide cyclase"/>
    <property type="match status" value="1"/>
</dbReference>
<organism evidence="5 6">
    <name type="scientific">Sulfurimonas diazotrophicus</name>
    <dbReference type="NCBI Taxonomy" id="3131939"/>
    <lineage>
        <taxon>Bacteria</taxon>
        <taxon>Pseudomonadati</taxon>
        <taxon>Campylobacterota</taxon>
        <taxon>Epsilonproteobacteria</taxon>
        <taxon>Campylobacterales</taxon>
        <taxon>Sulfurimonadaceae</taxon>
        <taxon>Sulfurimonas</taxon>
    </lineage>
</organism>
<gene>
    <name evidence="5" type="ORF">WCY31_01245</name>
</gene>
<dbReference type="InterPro" id="IPR000160">
    <property type="entry name" value="GGDEF_dom"/>
</dbReference>
<evidence type="ECO:0000313" key="6">
    <source>
        <dbReference type="Proteomes" id="UP001447842"/>
    </source>
</evidence>
<dbReference type="RefSeq" id="WP_231019864.1">
    <property type="nucleotide sequence ID" value="NZ_CP147920.1"/>
</dbReference>
<feature type="domain" description="GGDEF" evidence="4">
    <location>
        <begin position="388"/>
        <end position="521"/>
    </location>
</feature>
<evidence type="ECO:0000259" key="3">
    <source>
        <dbReference type="PROSITE" id="PS50885"/>
    </source>
</evidence>
<evidence type="ECO:0000259" key="4">
    <source>
        <dbReference type="PROSITE" id="PS50887"/>
    </source>
</evidence>
<evidence type="ECO:0000313" key="5">
    <source>
        <dbReference type="EMBL" id="XAU15336.1"/>
    </source>
</evidence>
<dbReference type="Gene3D" id="3.30.450.20">
    <property type="entry name" value="PAS domain"/>
    <property type="match status" value="1"/>
</dbReference>
<dbReference type="Pfam" id="PF00563">
    <property type="entry name" value="EAL"/>
    <property type="match status" value="1"/>
</dbReference>
<dbReference type="Gene3D" id="3.20.20.450">
    <property type="entry name" value="EAL domain"/>
    <property type="match status" value="1"/>
</dbReference>